<feature type="domain" description="SDE2-like" evidence="2">
    <location>
        <begin position="96"/>
        <end position="202"/>
    </location>
</feature>
<dbReference type="EMBL" id="CAIF01000028">
    <property type="protein sequence ID" value="CCH41725.1"/>
    <property type="molecule type" value="Genomic_DNA"/>
</dbReference>
<dbReference type="STRING" id="1206466.K0K9W6"/>
<reference evidence="3 4" key="1">
    <citation type="journal article" date="2012" name="Eukaryot. Cell">
        <title>Draft genome sequence of Wickerhamomyces ciferrii NRRL Y-1031 F-60-10.</title>
        <authorList>
            <person name="Schneider J."/>
            <person name="Andrea H."/>
            <person name="Blom J."/>
            <person name="Jaenicke S."/>
            <person name="Ruckert C."/>
            <person name="Schorsch C."/>
            <person name="Szczepanowski R."/>
            <person name="Farwick M."/>
            <person name="Goesmann A."/>
            <person name="Puhler A."/>
            <person name="Schaffer S."/>
            <person name="Tauch A."/>
            <person name="Kohler T."/>
            <person name="Brinkrolf K."/>
        </authorList>
    </citation>
    <scope>NUCLEOTIDE SEQUENCE [LARGE SCALE GENOMIC DNA]</scope>
    <source>
        <strain evidence="4">ATCC 14091 / BCRC 22168 / CBS 111 / JCM 3599 / NBRC 0793 / NRRL Y-1031 F-60-10</strain>
    </source>
</reference>
<evidence type="ECO:0000313" key="4">
    <source>
        <dbReference type="Proteomes" id="UP000009328"/>
    </source>
</evidence>
<dbReference type="Proteomes" id="UP000009328">
    <property type="component" value="Unassembled WGS sequence"/>
</dbReference>
<evidence type="ECO:0000313" key="3">
    <source>
        <dbReference type="EMBL" id="CCH41725.1"/>
    </source>
</evidence>
<keyword evidence="4" id="KW-1185">Reference proteome</keyword>
<accession>K0K9W6</accession>
<sequence length="277" mass="31184">MSRNEEECTIYVKCISGIDDFALNFPLDTPVSQVQQEIRQNLPDSIVSRVSISSTGGININPYKTVGDLYNGLIKSESGSDLQKFLNLKINICLCGGKGGFGQMLKVKAHSMNKKNKRRLKSNSKDLYKTLDGRRVKTIKKIKQLDEYMNTLDEESKTRISEKKAKLQKILDIDLNKNVKYEDTKFLEDIETQLEEIRESVKLDDDLDLISESETDESDDESDESDNESDNGSVGQGSSSSSKSTVSNRRAKMTNFFDDDISESETDNKSKGKEVDE</sequence>
<feature type="region of interest" description="Disordered" evidence="1">
    <location>
        <begin position="205"/>
        <end position="277"/>
    </location>
</feature>
<evidence type="ECO:0000256" key="1">
    <source>
        <dbReference type="SAM" id="MobiDB-lite"/>
    </source>
</evidence>
<dbReference type="AlphaFoldDB" id="K0K9W6"/>
<feature type="compositionally biased region" description="Basic and acidic residues" evidence="1">
    <location>
        <begin position="266"/>
        <end position="277"/>
    </location>
</feature>
<dbReference type="InParanoid" id="K0K9W6"/>
<dbReference type="Pfam" id="PF22782">
    <property type="entry name" value="SDE2"/>
    <property type="match status" value="1"/>
</dbReference>
<evidence type="ECO:0000259" key="2">
    <source>
        <dbReference type="Pfam" id="PF22782"/>
    </source>
</evidence>
<comment type="caution">
    <text evidence="3">The sequence shown here is derived from an EMBL/GenBank/DDBJ whole genome shotgun (WGS) entry which is preliminary data.</text>
</comment>
<feature type="compositionally biased region" description="Acidic residues" evidence="1">
    <location>
        <begin position="205"/>
        <end position="229"/>
    </location>
</feature>
<name>K0K9W6_WICCF</name>
<dbReference type="HOGENOM" id="CLU_1005434_0_0_1"/>
<proteinExistence type="predicted"/>
<dbReference type="InterPro" id="IPR053822">
    <property type="entry name" value="SDE2-like_dom"/>
</dbReference>
<gene>
    <name evidence="3" type="ORF">BN7_1266</name>
</gene>
<feature type="compositionally biased region" description="Low complexity" evidence="1">
    <location>
        <begin position="230"/>
        <end position="247"/>
    </location>
</feature>
<dbReference type="eggNOG" id="KOG2827">
    <property type="taxonomic scope" value="Eukaryota"/>
</dbReference>
<protein>
    <recommendedName>
        <fullName evidence="2">SDE2-like domain-containing protein</fullName>
    </recommendedName>
</protein>
<organism evidence="3 4">
    <name type="scientific">Wickerhamomyces ciferrii (strain ATCC 14091 / BCRC 22168 / CBS 111 / JCM 3599 / NBRC 0793 / NRRL Y-1031 F-60-10)</name>
    <name type="common">Yeast</name>
    <name type="synonym">Pichia ciferrii</name>
    <dbReference type="NCBI Taxonomy" id="1206466"/>
    <lineage>
        <taxon>Eukaryota</taxon>
        <taxon>Fungi</taxon>
        <taxon>Dikarya</taxon>
        <taxon>Ascomycota</taxon>
        <taxon>Saccharomycotina</taxon>
        <taxon>Saccharomycetes</taxon>
        <taxon>Phaffomycetales</taxon>
        <taxon>Wickerhamomycetaceae</taxon>
        <taxon>Wickerhamomyces</taxon>
    </lineage>
</organism>